<protein>
    <submittedName>
        <fullName evidence="2">Uncharacterized protein</fullName>
    </submittedName>
</protein>
<name>A0A409XDP9_PSICY</name>
<accession>A0A409XDP9</accession>
<comment type="caution">
    <text evidence="2">The sequence shown here is derived from an EMBL/GenBank/DDBJ whole genome shotgun (WGS) entry which is preliminary data.</text>
</comment>
<dbReference type="Proteomes" id="UP000283269">
    <property type="component" value="Unassembled WGS sequence"/>
</dbReference>
<feature type="signal peptide" evidence="1">
    <location>
        <begin position="1"/>
        <end position="21"/>
    </location>
</feature>
<reference evidence="2 3" key="1">
    <citation type="journal article" date="2018" name="Evol. Lett.">
        <title>Horizontal gene cluster transfer increased hallucinogenic mushroom diversity.</title>
        <authorList>
            <person name="Reynolds H.T."/>
            <person name="Vijayakumar V."/>
            <person name="Gluck-Thaler E."/>
            <person name="Korotkin H.B."/>
            <person name="Matheny P.B."/>
            <person name="Slot J.C."/>
        </authorList>
    </citation>
    <scope>NUCLEOTIDE SEQUENCE [LARGE SCALE GENOMIC DNA]</scope>
    <source>
        <strain evidence="2 3">2631</strain>
    </source>
</reference>
<dbReference type="EMBL" id="NHYD01001992">
    <property type="protein sequence ID" value="PPQ88918.1"/>
    <property type="molecule type" value="Genomic_DNA"/>
</dbReference>
<dbReference type="AlphaFoldDB" id="A0A409XDP9"/>
<sequence length="127" mass="13569">MRFSVNTIFAMLALTASAVSAAPADAAAANVDSPSVGNVEGASNAFWFYAQQTWFGRVFSPNQCNTFELFSANAVTYVQVREGYTCQIFVGPYCTGRFDLIVGAGDGNGNVQSLTVANLDNLSWRCS</sequence>
<keyword evidence="3" id="KW-1185">Reference proteome</keyword>
<keyword evidence="1" id="KW-0732">Signal</keyword>
<evidence type="ECO:0000313" key="2">
    <source>
        <dbReference type="EMBL" id="PPQ88918.1"/>
    </source>
</evidence>
<dbReference type="InParanoid" id="A0A409XDP9"/>
<gene>
    <name evidence="2" type="ORF">CVT25_009153</name>
</gene>
<evidence type="ECO:0000256" key="1">
    <source>
        <dbReference type="SAM" id="SignalP"/>
    </source>
</evidence>
<feature type="chain" id="PRO_5019170091" evidence="1">
    <location>
        <begin position="22"/>
        <end position="127"/>
    </location>
</feature>
<organism evidence="2 3">
    <name type="scientific">Psilocybe cyanescens</name>
    <dbReference type="NCBI Taxonomy" id="93625"/>
    <lineage>
        <taxon>Eukaryota</taxon>
        <taxon>Fungi</taxon>
        <taxon>Dikarya</taxon>
        <taxon>Basidiomycota</taxon>
        <taxon>Agaricomycotina</taxon>
        <taxon>Agaricomycetes</taxon>
        <taxon>Agaricomycetidae</taxon>
        <taxon>Agaricales</taxon>
        <taxon>Agaricineae</taxon>
        <taxon>Strophariaceae</taxon>
        <taxon>Psilocybe</taxon>
    </lineage>
</organism>
<evidence type="ECO:0000313" key="3">
    <source>
        <dbReference type="Proteomes" id="UP000283269"/>
    </source>
</evidence>
<proteinExistence type="predicted"/>